<dbReference type="Proteomes" id="UP000031278">
    <property type="component" value="Unassembled WGS sequence"/>
</dbReference>
<feature type="transmembrane region" description="Helical" evidence="5">
    <location>
        <begin position="162"/>
        <end position="182"/>
    </location>
</feature>
<dbReference type="EMBL" id="JWLZ01000161">
    <property type="protein sequence ID" value="KHT63128.1"/>
    <property type="molecule type" value="Genomic_DNA"/>
</dbReference>
<reference evidence="6 7" key="1">
    <citation type="submission" date="2014-12" db="EMBL/GenBank/DDBJ databases">
        <title>Genome sequencing of Photobacterium gaetbulicola AD005a.</title>
        <authorList>
            <person name="Adrian T.G.S."/>
            <person name="Chan K.G."/>
        </authorList>
    </citation>
    <scope>NUCLEOTIDE SEQUENCE [LARGE SCALE GENOMIC DNA]</scope>
    <source>
        <strain evidence="6 7">AD005a</strain>
    </source>
</reference>
<name>A0A0B9G2Z6_9GAMM</name>
<dbReference type="InterPro" id="IPR052951">
    <property type="entry name" value="Tellurite_res_ion_channel"/>
</dbReference>
<protein>
    <submittedName>
        <fullName evidence="6">C4-dicarboxylate ABC transporter</fullName>
    </submittedName>
</protein>
<dbReference type="CDD" id="cd09325">
    <property type="entry name" value="TDT_C4-dicarb_trans"/>
    <property type="match status" value="1"/>
</dbReference>
<organism evidence="6 7">
    <name type="scientific">Photobacterium gaetbulicola</name>
    <dbReference type="NCBI Taxonomy" id="1295392"/>
    <lineage>
        <taxon>Bacteria</taxon>
        <taxon>Pseudomonadati</taxon>
        <taxon>Pseudomonadota</taxon>
        <taxon>Gammaproteobacteria</taxon>
        <taxon>Vibrionales</taxon>
        <taxon>Vibrionaceae</taxon>
        <taxon>Photobacterium</taxon>
    </lineage>
</organism>
<feature type="transmembrane region" description="Helical" evidence="5">
    <location>
        <begin position="218"/>
        <end position="239"/>
    </location>
</feature>
<evidence type="ECO:0000256" key="5">
    <source>
        <dbReference type="SAM" id="Phobius"/>
    </source>
</evidence>
<comment type="caution">
    <text evidence="6">The sequence shown here is derived from an EMBL/GenBank/DDBJ whole genome shotgun (WGS) entry which is preliminary data.</text>
</comment>
<keyword evidence="3 5" id="KW-1133">Transmembrane helix</keyword>
<keyword evidence="2 5" id="KW-0812">Transmembrane</keyword>
<feature type="transmembrane region" description="Helical" evidence="5">
    <location>
        <begin position="293"/>
        <end position="309"/>
    </location>
</feature>
<dbReference type="InterPro" id="IPR004695">
    <property type="entry name" value="SLAC1/Mae1/Ssu1/TehA"/>
</dbReference>
<evidence type="ECO:0000256" key="4">
    <source>
        <dbReference type="ARBA" id="ARBA00023136"/>
    </source>
</evidence>
<evidence type="ECO:0000256" key="1">
    <source>
        <dbReference type="ARBA" id="ARBA00004141"/>
    </source>
</evidence>
<keyword evidence="4 5" id="KW-0472">Membrane</keyword>
<dbReference type="InterPro" id="IPR038665">
    <property type="entry name" value="Voltage-dep_anion_channel_sf"/>
</dbReference>
<dbReference type="Gene3D" id="1.50.10.150">
    <property type="entry name" value="Voltage-dependent anion channel"/>
    <property type="match status" value="1"/>
</dbReference>
<dbReference type="GO" id="GO:0046583">
    <property type="term" value="F:monoatomic cation efflux transmembrane transporter activity"/>
    <property type="evidence" value="ECO:0007669"/>
    <property type="project" value="TreeGrafter"/>
</dbReference>
<evidence type="ECO:0000256" key="2">
    <source>
        <dbReference type="ARBA" id="ARBA00022692"/>
    </source>
</evidence>
<feature type="transmembrane region" description="Helical" evidence="5">
    <location>
        <begin position="194"/>
        <end position="212"/>
    </location>
</feature>
<feature type="transmembrane region" description="Helical" evidence="5">
    <location>
        <begin position="73"/>
        <end position="93"/>
    </location>
</feature>
<dbReference type="AlphaFoldDB" id="A0A0B9G2Z6"/>
<dbReference type="Pfam" id="PF03595">
    <property type="entry name" value="SLAC1"/>
    <property type="match status" value="1"/>
</dbReference>
<feature type="transmembrane region" description="Helical" evidence="5">
    <location>
        <begin position="251"/>
        <end position="273"/>
    </location>
</feature>
<proteinExistence type="predicted"/>
<evidence type="ECO:0000256" key="3">
    <source>
        <dbReference type="ARBA" id="ARBA00022989"/>
    </source>
</evidence>
<feature type="transmembrane region" description="Helical" evidence="5">
    <location>
        <begin position="42"/>
        <end position="61"/>
    </location>
</feature>
<feature type="transmembrane region" description="Helical" evidence="5">
    <location>
        <begin position="99"/>
        <end position="121"/>
    </location>
</feature>
<feature type="transmembrane region" description="Helical" evidence="5">
    <location>
        <begin position="133"/>
        <end position="150"/>
    </location>
</feature>
<dbReference type="PANTHER" id="PTHR37955:SF1">
    <property type="entry name" value="DEP DOMAIN-CONTAINING PROTEIN"/>
    <property type="match status" value="1"/>
</dbReference>
<feature type="transmembrane region" description="Helical" evidence="5">
    <location>
        <begin position="12"/>
        <end position="30"/>
    </location>
</feature>
<evidence type="ECO:0000313" key="6">
    <source>
        <dbReference type="EMBL" id="KHT63128.1"/>
    </source>
</evidence>
<dbReference type="PANTHER" id="PTHR37955">
    <property type="entry name" value="TELLURITE RESISTANCE PROTEIN TEHA"/>
    <property type="match status" value="1"/>
</dbReference>
<comment type="subcellular location">
    <subcellularLocation>
        <location evidence="1">Membrane</location>
        <topology evidence="1">Multi-pass membrane protein</topology>
    </subcellularLocation>
</comment>
<dbReference type="RefSeq" id="WP_039462979.1">
    <property type="nucleotide sequence ID" value="NZ_JWLZ01000161.1"/>
</dbReference>
<evidence type="ECO:0000313" key="7">
    <source>
        <dbReference type="Proteomes" id="UP000031278"/>
    </source>
</evidence>
<sequence>MITVTKQKVLGAPTPMAGLALGIASLGWCWENAADLGGRGQLFGAGIASVLLVVLLVKFVIHPRALWQDLSHPVVGSVVPTFAMGTMVVSKALGNYYPVAGQALWLAAVVLHLIFLALFTYHRAKEFELHHMVPSWFVPPIGIIVADVAFPGGALRPLAEGLQLFGMGIYAVMLPLMVYRLIFSHEIPDAAKPTIAIMAAPASLSLAGYLTVTQQPSPVVIALLGGIAVLMTFVIYLAFYRLLRLSFSPGYAAFTFPLVIGATAMFKVASWMAAQGYGIEYISQVSSLAHLELYVATAVVSYVALRYAAFYRPVSQLLHCVAPSRA</sequence>
<dbReference type="GO" id="GO:0005886">
    <property type="term" value="C:plasma membrane"/>
    <property type="evidence" value="ECO:0007669"/>
    <property type="project" value="TreeGrafter"/>
</dbReference>
<accession>A0A0B9G2Z6</accession>
<gene>
    <name evidence="6" type="ORF">RJ45_13685</name>
</gene>